<sequence>MAPSASPSPVPLDSPPSNYSSPSPGPPDYSSPSPGPPNYVSPSLGPPDYGFPPLERLDPALQVQNEIEAFMQSDAGNSFPVLLYLLGQQLVKLDKGITTYVVSYLIREWHGSYRGSQGANLHPYPQTTCTRDTVPVAHLAHVQSMDTRQVCGLSKCLPAPVPDRICTRYPLISYKRDFISPLVRHLNRSTSASSNSTLAGSEINGPMDILGKRKRVLDDDGSDDDLPGPGGPGYVNWDPDCKRNGSRKHIRGQLVDTLNAPPAIHNAPPAPPAELQDGLEDQDQDQNADEVQDGQPDPSNGNSANPSDMDLSGANTSSASNDATPSDLPEALNWGPNESIPITSGVGRVILTVFQAFEAPFQKRLGQFFVSLKSILASGSSGLTLSSTVLMSITTVQRATSLIENHTTQANVYQFLKVLAEIQLALHLDSEYQGADLDVLTRRTGPEIAQSVNTDVRTFQQWIKNGQRWLVVLCSGNMAFLVVMIVLDLRSKYEHFPQHDVTAICGVLRTAWESND</sequence>
<dbReference type="Proteomes" id="UP000308600">
    <property type="component" value="Unassembled WGS sequence"/>
</dbReference>
<evidence type="ECO:0000313" key="2">
    <source>
        <dbReference type="Proteomes" id="UP000308600"/>
    </source>
</evidence>
<reference evidence="1 2" key="1">
    <citation type="journal article" date="2019" name="Nat. Ecol. Evol.">
        <title>Megaphylogeny resolves global patterns of mushroom evolution.</title>
        <authorList>
            <person name="Varga T."/>
            <person name="Krizsan K."/>
            <person name="Foldi C."/>
            <person name="Dima B."/>
            <person name="Sanchez-Garcia M."/>
            <person name="Sanchez-Ramirez S."/>
            <person name="Szollosi G.J."/>
            <person name="Szarkandi J.G."/>
            <person name="Papp V."/>
            <person name="Albert L."/>
            <person name="Andreopoulos W."/>
            <person name="Angelini C."/>
            <person name="Antonin V."/>
            <person name="Barry K.W."/>
            <person name="Bougher N.L."/>
            <person name="Buchanan P."/>
            <person name="Buyck B."/>
            <person name="Bense V."/>
            <person name="Catcheside P."/>
            <person name="Chovatia M."/>
            <person name="Cooper J."/>
            <person name="Damon W."/>
            <person name="Desjardin D."/>
            <person name="Finy P."/>
            <person name="Geml J."/>
            <person name="Haridas S."/>
            <person name="Hughes K."/>
            <person name="Justo A."/>
            <person name="Karasinski D."/>
            <person name="Kautmanova I."/>
            <person name="Kiss B."/>
            <person name="Kocsube S."/>
            <person name="Kotiranta H."/>
            <person name="LaButti K.M."/>
            <person name="Lechner B.E."/>
            <person name="Liimatainen K."/>
            <person name="Lipzen A."/>
            <person name="Lukacs Z."/>
            <person name="Mihaltcheva S."/>
            <person name="Morgado L.N."/>
            <person name="Niskanen T."/>
            <person name="Noordeloos M.E."/>
            <person name="Ohm R.A."/>
            <person name="Ortiz-Santana B."/>
            <person name="Ovrebo C."/>
            <person name="Racz N."/>
            <person name="Riley R."/>
            <person name="Savchenko A."/>
            <person name="Shiryaev A."/>
            <person name="Soop K."/>
            <person name="Spirin V."/>
            <person name="Szebenyi C."/>
            <person name="Tomsovsky M."/>
            <person name="Tulloss R.E."/>
            <person name="Uehling J."/>
            <person name="Grigoriev I.V."/>
            <person name="Vagvolgyi C."/>
            <person name="Papp T."/>
            <person name="Martin F.M."/>
            <person name="Miettinen O."/>
            <person name="Hibbett D.S."/>
            <person name="Nagy L.G."/>
        </authorList>
    </citation>
    <scope>NUCLEOTIDE SEQUENCE [LARGE SCALE GENOMIC DNA]</scope>
    <source>
        <strain evidence="1 2">NL-1719</strain>
    </source>
</reference>
<protein>
    <submittedName>
        <fullName evidence="1">Uncharacterized protein</fullName>
    </submittedName>
</protein>
<evidence type="ECO:0000313" key="1">
    <source>
        <dbReference type="EMBL" id="TFK58752.1"/>
    </source>
</evidence>
<keyword evidence="2" id="KW-1185">Reference proteome</keyword>
<dbReference type="EMBL" id="ML209209">
    <property type="protein sequence ID" value="TFK58752.1"/>
    <property type="molecule type" value="Genomic_DNA"/>
</dbReference>
<accession>A0ACD2ZZI2</accession>
<proteinExistence type="predicted"/>
<gene>
    <name evidence="1" type="ORF">BDN72DRAFT_906443</name>
</gene>
<organism evidence="1 2">
    <name type="scientific">Pluteus cervinus</name>
    <dbReference type="NCBI Taxonomy" id="181527"/>
    <lineage>
        <taxon>Eukaryota</taxon>
        <taxon>Fungi</taxon>
        <taxon>Dikarya</taxon>
        <taxon>Basidiomycota</taxon>
        <taxon>Agaricomycotina</taxon>
        <taxon>Agaricomycetes</taxon>
        <taxon>Agaricomycetidae</taxon>
        <taxon>Agaricales</taxon>
        <taxon>Pluteineae</taxon>
        <taxon>Pluteaceae</taxon>
        <taxon>Pluteus</taxon>
    </lineage>
</organism>
<name>A0ACD2ZZI2_9AGAR</name>